<protein>
    <submittedName>
        <fullName evidence="2">PilZ domain-containing protein</fullName>
    </submittedName>
</protein>
<dbReference type="EMBL" id="JAWIIJ010000007">
    <property type="protein sequence ID" value="MDV2079272.1"/>
    <property type="molecule type" value="Genomic_DNA"/>
</dbReference>
<reference evidence="2 3" key="1">
    <citation type="submission" date="2023-10" db="EMBL/GenBank/DDBJ databases">
        <title>Characteristics and mechanism of a salt-tolerant marine origin heterotrophic nitrifying- aerobic denitrifying bacteria Marinobacter xestospongiae HN1.</title>
        <authorList>
            <person name="Qi R."/>
        </authorList>
    </citation>
    <scope>NUCLEOTIDE SEQUENCE [LARGE SCALE GENOMIC DNA]</scope>
    <source>
        <strain evidence="2 3">HN1</strain>
    </source>
</reference>
<dbReference type="InterPro" id="IPR009875">
    <property type="entry name" value="PilZ_domain"/>
</dbReference>
<keyword evidence="3" id="KW-1185">Reference proteome</keyword>
<evidence type="ECO:0000313" key="3">
    <source>
        <dbReference type="Proteomes" id="UP001269819"/>
    </source>
</evidence>
<dbReference type="RefSeq" id="WP_227176115.1">
    <property type="nucleotide sequence ID" value="NZ_JAWIIJ010000007.1"/>
</dbReference>
<dbReference type="SUPFAM" id="SSF141371">
    <property type="entry name" value="PilZ domain-like"/>
    <property type="match status" value="1"/>
</dbReference>
<sequence>MAASDRREHIRTSMNTRVKVENDRIGSVILSTRDISDGGVFIAVENDEVELEIGDRVTVQVQGLPVEAPVLDMKVVRQTHEGYGLQFAD</sequence>
<name>A0ABU3VYB7_9GAMM</name>
<organism evidence="2 3">
    <name type="scientific">Marinobacter xestospongiae</name>
    <dbReference type="NCBI Taxonomy" id="994319"/>
    <lineage>
        <taxon>Bacteria</taxon>
        <taxon>Pseudomonadati</taxon>
        <taxon>Pseudomonadota</taxon>
        <taxon>Gammaproteobacteria</taxon>
        <taxon>Pseudomonadales</taxon>
        <taxon>Marinobacteraceae</taxon>
        <taxon>Marinobacter</taxon>
    </lineage>
</organism>
<dbReference type="Gene3D" id="2.40.10.220">
    <property type="entry name" value="predicted glycosyltransferase like domains"/>
    <property type="match status" value="1"/>
</dbReference>
<evidence type="ECO:0000259" key="1">
    <source>
        <dbReference type="Pfam" id="PF07238"/>
    </source>
</evidence>
<accession>A0ABU3VYB7</accession>
<evidence type="ECO:0000313" key="2">
    <source>
        <dbReference type="EMBL" id="MDV2079272.1"/>
    </source>
</evidence>
<dbReference type="Proteomes" id="UP001269819">
    <property type="component" value="Unassembled WGS sequence"/>
</dbReference>
<proteinExistence type="predicted"/>
<dbReference type="Pfam" id="PF07238">
    <property type="entry name" value="PilZ"/>
    <property type="match status" value="1"/>
</dbReference>
<comment type="caution">
    <text evidence="2">The sequence shown here is derived from an EMBL/GenBank/DDBJ whole genome shotgun (WGS) entry which is preliminary data.</text>
</comment>
<feature type="domain" description="PilZ" evidence="1">
    <location>
        <begin position="5"/>
        <end position="88"/>
    </location>
</feature>
<gene>
    <name evidence="2" type="ORF">RYS15_11260</name>
</gene>